<proteinExistence type="predicted"/>
<protein>
    <recommendedName>
        <fullName evidence="4">Lsr2 protein</fullName>
    </recommendedName>
</protein>
<feature type="region of interest" description="Disordered" evidence="1">
    <location>
        <begin position="111"/>
        <end position="136"/>
    </location>
</feature>
<dbReference type="EMBL" id="JAGINU010000004">
    <property type="protein sequence ID" value="MBP2371724.1"/>
    <property type="molecule type" value="Genomic_DNA"/>
</dbReference>
<evidence type="ECO:0000313" key="3">
    <source>
        <dbReference type="Proteomes" id="UP001519295"/>
    </source>
</evidence>
<name>A0ABS4W7V3_9PSEU</name>
<accession>A0ABS4W7V3</accession>
<sequence>MGIRQIRFCDITGTENDVESHEIHIDQMRIAIDLAGSEYRRLIEAGRMEASVPDAGSLPYPESAPRKPRKRASTSTGLTAAERDQLRQWAEARDVPVPVNHRFKQSLIDQWRADATSGRREQVTDEPVAPGPPSTA</sequence>
<keyword evidence="3" id="KW-1185">Reference proteome</keyword>
<evidence type="ECO:0000256" key="1">
    <source>
        <dbReference type="SAM" id="MobiDB-lite"/>
    </source>
</evidence>
<dbReference type="Proteomes" id="UP001519295">
    <property type="component" value="Unassembled WGS sequence"/>
</dbReference>
<feature type="region of interest" description="Disordered" evidence="1">
    <location>
        <begin position="48"/>
        <end position="84"/>
    </location>
</feature>
<evidence type="ECO:0000313" key="2">
    <source>
        <dbReference type="EMBL" id="MBP2371724.1"/>
    </source>
</evidence>
<gene>
    <name evidence="2" type="ORF">JOF36_007497</name>
</gene>
<reference evidence="2 3" key="1">
    <citation type="submission" date="2021-03" db="EMBL/GenBank/DDBJ databases">
        <title>Sequencing the genomes of 1000 actinobacteria strains.</title>
        <authorList>
            <person name="Klenk H.-P."/>
        </authorList>
    </citation>
    <scope>NUCLEOTIDE SEQUENCE [LARGE SCALE GENOMIC DNA]</scope>
    <source>
        <strain evidence="2 3">DSM 45256</strain>
    </source>
</reference>
<organism evidence="2 3">
    <name type="scientific">Pseudonocardia parietis</name>
    <dbReference type="NCBI Taxonomy" id="570936"/>
    <lineage>
        <taxon>Bacteria</taxon>
        <taxon>Bacillati</taxon>
        <taxon>Actinomycetota</taxon>
        <taxon>Actinomycetes</taxon>
        <taxon>Pseudonocardiales</taxon>
        <taxon>Pseudonocardiaceae</taxon>
        <taxon>Pseudonocardia</taxon>
    </lineage>
</organism>
<dbReference type="RefSeq" id="WP_210036836.1">
    <property type="nucleotide sequence ID" value="NZ_JAGINU010000004.1"/>
</dbReference>
<evidence type="ECO:0008006" key="4">
    <source>
        <dbReference type="Google" id="ProtNLM"/>
    </source>
</evidence>
<comment type="caution">
    <text evidence="2">The sequence shown here is derived from an EMBL/GenBank/DDBJ whole genome shotgun (WGS) entry which is preliminary data.</text>
</comment>